<evidence type="ECO:0000313" key="1">
    <source>
        <dbReference type="EMBL" id="MDT2252163.1"/>
    </source>
</evidence>
<dbReference type="AlphaFoldDB" id="A0AAP5N253"/>
<dbReference type="EMBL" id="JARQGV010000004">
    <property type="protein sequence ID" value="MDT2252163.1"/>
    <property type="molecule type" value="Genomic_DNA"/>
</dbReference>
<reference evidence="1" key="2">
    <citation type="submission" date="2023-03" db="EMBL/GenBank/DDBJ databases">
        <authorList>
            <person name="Obshta O."/>
            <person name="Zabrodski M.W."/>
            <person name="Soomro T."/>
            <person name="Wilson G."/>
            <person name="Masood F."/>
            <person name="Thebeau J."/>
            <person name="Bezerra Da Silva M.C."/>
            <person name="Raza F."/>
            <person name="Biganski S."/>
            <person name="Jose M."/>
            <person name="Camilli M."/>
            <person name="Kozii I.V."/>
            <person name="Kozii R.V."/>
            <person name="Simko E."/>
            <person name="Wood S.C."/>
        </authorList>
    </citation>
    <scope>NUCLEOTIDE SEQUENCE</scope>
    <source>
        <strain evidence="1">PL001</strain>
    </source>
</reference>
<name>A0AAP5N253_9BACL</name>
<organism evidence="1 2">
    <name type="scientific">Paenibacillus larvae</name>
    <dbReference type="NCBI Taxonomy" id="1464"/>
    <lineage>
        <taxon>Bacteria</taxon>
        <taxon>Bacillati</taxon>
        <taxon>Bacillota</taxon>
        <taxon>Bacilli</taxon>
        <taxon>Bacillales</taxon>
        <taxon>Paenibacillaceae</taxon>
        <taxon>Paenibacillus</taxon>
    </lineage>
</organism>
<protein>
    <submittedName>
        <fullName evidence="1">Uncharacterized protein</fullName>
    </submittedName>
</protein>
<evidence type="ECO:0000313" key="2">
    <source>
        <dbReference type="Proteomes" id="UP001259239"/>
    </source>
</evidence>
<dbReference type="RefSeq" id="WP_268589434.1">
    <property type="nucleotide sequence ID" value="NZ_JAMDNE010000041.1"/>
</dbReference>
<reference evidence="1" key="1">
    <citation type="journal article" date="2023" name="J. Vet. Diagn. Invest.">
        <title>Oxytetracycline-resistant Paenibacillus larvae identified in commercial beekeeping operations in Saskatchewan using pooled honey sampling.</title>
        <authorList>
            <person name="Obshta O."/>
            <person name="Zabrodski M.W."/>
            <person name="Soomro T."/>
            <person name="Wilson G."/>
            <person name="Masood F."/>
            <person name="Thebeau J."/>
            <person name="Silva M.C.B."/>
            <person name="Biganski S."/>
            <person name="Kozii I.V."/>
            <person name="Koziy R.V."/>
            <person name="Raza M.F."/>
            <person name="Jose M.S."/>
            <person name="Simko E."/>
            <person name="Wood S.C."/>
        </authorList>
    </citation>
    <scope>NUCLEOTIDE SEQUENCE</scope>
    <source>
        <strain evidence="1">PL001</strain>
    </source>
</reference>
<dbReference type="Proteomes" id="UP001259239">
    <property type="component" value="Unassembled WGS sequence"/>
</dbReference>
<proteinExistence type="predicted"/>
<accession>A0AAP5N253</accession>
<comment type="caution">
    <text evidence="1">The sequence shown here is derived from an EMBL/GenBank/DDBJ whole genome shotgun (WGS) entry which is preliminary data.</text>
</comment>
<gene>
    <name evidence="1" type="ORF">P7H09_13010</name>
</gene>
<sequence length="50" mass="6048">MSREKRTHRFIGKLRDVLSPSSVTATIFLSRYRQFLPLALDLLRFRNQRR</sequence>